<evidence type="ECO:0000256" key="7">
    <source>
        <dbReference type="SAM" id="Phobius"/>
    </source>
</evidence>
<keyword evidence="4 5" id="KW-0720">Serine protease</keyword>
<evidence type="ECO:0000256" key="5">
    <source>
        <dbReference type="PROSITE-ProRule" id="PRU01240"/>
    </source>
</evidence>
<keyword evidence="7" id="KW-0812">Transmembrane</keyword>
<proteinExistence type="inferred from homology"/>
<name>A0ABP8KM47_9BACT</name>
<dbReference type="InterPro" id="IPR050131">
    <property type="entry name" value="Peptidase_S8_subtilisin-like"/>
</dbReference>
<evidence type="ECO:0000313" key="10">
    <source>
        <dbReference type="Proteomes" id="UP001500936"/>
    </source>
</evidence>
<protein>
    <recommendedName>
        <fullName evidence="8">Peptidase S8/S53 domain-containing protein</fullName>
    </recommendedName>
</protein>
<dbReference type="RefSeq" id="WP_345268908.1">
    <property type="nucleotide sequence ID" value="NZ_BAABHB010000006.1"/>
</dbReference>
<dbReference type="InterPro" id="IPR000209">
    <property type="entry name" value="Peptidase_S8/S53_dom"/>
</dbReference>
<feature type="region of interest" description="Disordered" evidence="6">
    <location>
        <begin position="1"/>
        <end position="27"/>
    </location>
</feature>
<organism evidence="9 10">
    <name type="scientific">Nibrella viscosa</name>
    <dbReference type="NCBI Taxonomy" id="1084524"/>
    <lineage>
        <taxon>Bacteria</taxon>
        <taxon>Pseudomonadati</taxon>
        <taxon>Bacteroidota</taxon>
        <taxon>Cytophagia</taxon>
        <taxon>Cytophagales</taxon>
        <taxon>Spirosomataceae</taxon>
        <taxon>Nibrella</taxon>
    </lineage>
</organism>
<feature type="active site" description="Charge relay system" evidence="5">
    <location>
        <position position="241"/>
    </location>
</feature>
<keyword evidence="3 5" id="KW-0378">Hydrolase</keyword>
<comment type="similarity">
    <text evidence="1 5">Belongs to the peptidase S8 family.</text>
</comment>
<comment type="caution">
    <text evidence="9">The sequence shown here is derived from an EMBL/GenBank/DDBJ whole genome shotgun (WGS) entry which is preliminary data.</text>
</comment>
<reference evidence="10" key="1">
    <citation type="journal article" date="2019" name="Int. J. Syst. Evol. Microbiol.">
        <title>The Global Catalogue of Microorganisms (GCM) 10K type strain sequencing project: providing services to taxonomists for standard genome sequencing and annotation.</title>
        <authorList>
            <consortium name="The Broad Institute Genomics Platform"/>
            <consortium name="The Broad Institute Genome Sequencing Center for Infectious Disease"/>
            <person name="Wu L."/>
            <person name="Ma J."/>
        </authorList>
    </citation>
    <scope>NUCLEOTIDE SEQUENCE [LARGE SCALE GENOMIC DNA]</scope>
    <source>
        <strain evidence="10">JCM 17925</strain>
    </source>
</reference>
<evidence type="ECO:0000256" key="6">
    <source>
        <dbReference type="SAM" id="MobiDB-lite"/>
    </source>
</evidence>
<dbReference type="PROSITE" id="PS00136">
    <property type="entry name" value="SUBTILASE_ASP"/>
    <property type="match status" value="1"/>
</dbReference>
<evidence type="ECO:0000259" key="8">
    <source>
        <dbReference type="Pfam" id="PF00082"/>
    </source>
</evidence>
<feature type="compositionally biased region" description="Basic and acidic residues" evidence="6">
    <location>
        <begin position="13"/>
        <end position="27"/>
    </location>
</feature>
<dbReference type="SUPFAM" id="SSF52743">
    <property type="entry name" value="Subtilisin-like"/>
    <property type="match status" value="1"/>
</dbReference>
<keyword evidence="7" id="KW-1133">Transmembrane helix</keyword>
<dbReference type="Proteomes" id="UP001500936">
    <property type="component" value="Unassembled WGS sequence"/>
</dbReference>
<dbReference type="PROSITE" id="PS00138">
    <property type="entry name" value="SUBTILASE_SER"/>
    <property type="match status" value="1"/>
</dbReference>
<feature type="active site" description="Charge relay system" evidence="5">
    <location>
        <position position="418"/>
    </location>
</feature>
<dbReference type="PANTHER" id="PTHR43806">
    <property type="entry name" value="PEPTIDASE S8"/>
    <property type="match status" value="1"/>
</dbReference>
<feature type="transmembrane region" description="Helical" evidence="7">
    <location>
        <begin position="478"/>
        <end position="500"/>
    </location>
</feature>
<dbReference type="PANTHER" id="PTHR43806:SF11">
    <property type="entry name" value="CEREVISIN-RELATED"/>
    <property type="match status" value="1"/>
</dbReference>
<dbReference type="PROSITE" id="PS51892">
    <property type="entry name" value="SUBTILASE"/>
    <property type="match status" value="1"/>
</dbReference>
<evidence type="ECO:0000256" key="1">
    <source>
        <dbReference type="ARBA" id="ARBA00011073"/>
    </source>
</evidence>
<gene>
    <name evidence="9" type="ORF">GCM10023187_32690</name>
</gene>
<dbReference type="EMBL" id="BAABHB010000006">
    <property type="protein sequence ID" value="GAA4409428.1"/>
    <property type="molecule type" value="Genomic_DNA"/>
</dbReference>
<keyword evidence="7" id="KW-0472">Membrane</keyword>
<evidence type="ECO:0000256" key="4">
    <source>
        <dbReference type="ARBA" id="ARBA00022825"/>
    </source>
</evidence>
<dbReference type="InterPro" id="IPR023828">
    <property type="entry name" value="Peptidase_S8_Ser-AS"/>
</dbReference>
<dbReference type="Gene3D" id="3.40.50.200">
    <property type="entry name" value="Peptidase S8/S53 domain"/>
    <property type="match status" value="1"/>
</dbReference>
<sequence length="501" mass="54395">MATPKQYNPGDGKGGKKPADGKPQDPAEFMNEIRKVVPEDERDYLAIDMAGRVICKKKFILAERPENGKSFLDEFFGKENQEITKTIVIEGDKKLEREVRLTVLKAVQCTQDAKQFVLLAFADNQDITFFEQELLSGGTIQTGDAAGSGRQHGDPKTYGQSIIGIGVDNGQTLSEADKANLQAVYAQATQTSKDRKIAVLDTGIWFQDGGADPTGNCGQVGTGWNFTDNNAIPKDDHPDFHGTKICAIIHSVAPDAQIIPVKVTDRFGVVDYFDTLCGLEYARIHKASVINASWTFSSATRRAGNNQPGPYRLLDEAMTELENEGIYVIAAAGNAVNDTTLNLSDSPVLFPVCYPNANIIGVTSVITNPGGRSLAVSENFSSTHVDIGVLSNTTDNSSPRGRRSFVIPVFNTIEPGTSFATPYVAGRVANTITNERGQPQNSQNLLNQLDGYSISSDVKDRIKGEGQYIDLKQKKQKVTVPVLAASILFVLLCIAALLFFY</sequence>
<evidence type="ECO:0000313" key="9">
    <source>
        <dbReference type="EMBL" id="GAA4409428.1"/>
    </source>
</evidence>
<feature type="active site" description="Charge relay system" evidence="5">
    <location>
        <position position="201"/>
    </location>
</feature>
<keyword evidence="10" id="KW-1185">Reference proteome</keyword>
<evidence type="ECO:0000256" key="2">
    <source>
        <dbReference type="ARBA" id="ARBA00022670"/>
    </source>
</evidence>
<dbReference type="Pfam" id="PF00082">
    <property type="entry name" value="Peptidase_S8"/>
    <property type="match status" value="1"/>
</dbReference>
<dbReference type="InterPro" id="IPR023827">
    <property type="entry name" value="Peptidase_S8_Asp-AS"/>
</dbReference>
<evidence type="ECO:0000256" key="3">
    <source>
        <dbReference type="ARBA" id="ARBA00022801"/>
    </source>
</evidence>
<feature type="domain" description="Peptidase S8/S53" evidence="8">
    <location>
        <begin position="193"/>
        <end position="433"/>
    </location>
</feature>
<keyword evidence="2 5" id="KW-0645">Protease</keyword>
<dbReference type="InterPro" id="IPR036852">
    <property type="entry name" value="Peptidase_S8/S53_dom_sf"/>
</dbReference>
<accession>A0ABP8KM47</accession>